<dbReference type="GO" id="GO:0007018">
    <property type="term" value="P:microtubule-based movement"/>
    <property type="evidence" value="ECO:0007669"/>
    <property type="project" value="TreeGrafter"/>
</dbReference>
<sequence>MADDEDEIDEDAPAVEVHDLDVPAVVSPGPGEEKLLAPPKYEVRPGLGEKFQAANVREIILTTMQEQLMGRQYRSDQAPRWAKFIANGIRQRVQELDMKRYKIVVQTMVIEMKGAGVKCAQRCIWDPETDDYADGLYRNETIFGYSTVYGLYMY</sequence>
<reference evidence="2" key="1">
    <citation type="submission" date="2017-09" db="EMBL/GenBank/DDBJ databases">
        <title>Contemporary evolution of a Lepidopteran species, Heliothis virescens, in response to modern agricultural practices.</title>
        <authorList>
            <person name="Fritz M.L."/>
            <person name="Deyonke A.M."/>
            <person name="Papanicolaou A."/>
            <person name="Micinski S."/>
            <person name="Westbrook J."/>
            <person name="Gould F."/>
        </authorList>
    </citation>
    <scope>NUCLEOTIDE SEQUENCE [LARGE SCALE GENOMIC DNA]</scope>
    <source>
        <strain evidence="2">HvINT-</strain>
        <tissue evidence="2">Whole body</tissue>
    </source>
</reference>
<protein>
    <recommendedName>
        <fullName evidence="3">Dynein light chain</fullName>
    </recommendedName>
</protein>
<dbReference type="PANTHER" id="PTHR21255">
    <property type="entry name" value="T-COMPLEX-ASSOCIATED-TESTIS-EXPRESSED 1/ DYNEIN LIGHT CHAIN"/>
    <property type="match status" value="1"/>
</dbReference>
<comment type="caution">
    <text evidence="2">The sequence shown here is derived from an EMBL/GenBank/DDBJ whole genome shotgun (WGS) entry which is preliminary data.</text>
</comment>
<dbReference type="EMBL" id="NWSH01002176">
    <property type="protein sequence ID" value="PCG68965.1"/>
    <property type="molecule type" value="Genomic_DNA"/>
</dbReference>
<evidence type="ECO:0008006" key="3">
    <source>
        <dbReference type="Google" id="ProtNLM"/>
    </source>
</evidence>
<dbReference type="PANTHER" id="PTHR21255:SF7">
    <property type="entry name" value="DYNEIN LIGHT CHAIN TCTEX-TYPE PROTEIN 2B"/>
    <property type="match status" value="1"/>
</dbReference>
<comment type="similarity">
    <text evidence="1">Belongs to the dynein light chain Tctex-type family.</text>
</comment>
<dbReference type="GO" id="GO:0005737">
    <property type="term" value="C:cytoplasm"/>
    <property type="evidence" value="ECO:0007669"/>
    <property type="project" value="TreeGrafter"/>
</dbReference>
<dbReference type="STRING" id="7102.A0A2A4JA47"/>
<accession>A0A2A4JA47</accession>
<dbReference type="InterPro" id="IPR005334">
    <property type="entry name" value="Tctex-1-like"/>
</dbReference>
<evidence type="ECO:0000313" key="2">
    <source>
        <dbReference type="EMBL" id="PCG68965.1"/>
    </source>
</evidence>
<gene>
    <name evidence="2" type="ORF">B5V51_4658</name>
</gene>
<proteinExistence type="inferred from homology"/>
<dbReference type="GO" id="GO:0045505">
    <property type="term" value="F:dynein intermediate chain binding"/>
    <property type="evidence" value="ECO:0007669"/>
    <property type="project" value="TreeGrafter"/>
</dbReference>
<dbReference type="CDD" id="cd21459">
    <property type="entry name" value="DLC-like_TCTEX1D2"/>
    <property type="match status" value="1"/>
</dbReference>
<dbReference type="AlphaFoldDB" id="A0A2A4JA47"/>
<dbReference type="Gene3D" id="3.30.1140.40">
    <property type="entry name" value="Tctex-1"/>
    <property type="match status" value="1"/>
</dbReference>
<evidence type="ECO:0000256" key="1">
    <source>
        <dbReference type="ARBA" id="ARBA00005361"/>
    </source>
</evidence>
<dbReference type="GO" id="GO:0005868">
    <property type="term" value="C:cytoplasmic dynein complex"/>
    <property type="evidence" value="ECO:0007669"/>
    <property type="project" value="TreeGrafter"/>
</dbReference>
<dbReference type="Pfam" id="PF03645">
    <property type="entry name" value="Tctex-1"/>
    <property type="match status" value="1"/>
</dbReference>
<organism evidence="2">
    <name type="scientific">Heliothis virescens</name>
    <name type="common">Tobacco budworm moth</name>
    <dbReference type="NCBI Taxonomy" id="7102"/>
    <lineage>
        <taxon>Eukaryota</taxon>
        <taxon>Metazoa</taxon>
        <taxon>Ecdysozoa</taxon>
        <taxon>Arthropoda</taxon>
        <taxon>Hexapoda</taxon>
        <taxon>Insecta</taxon>
        <taxon>Pterygota</taxon>
        <taxon>Neoptera</taxon>
        <taxon>Endopterygota</taxon>
        <taxon>Lepidoptera</taxon>
        <taxon>Glossata</taxon>
        <taxon>Ditrysia</taxon>
        <taxon>Noctuoidea</taxon>
        <taxon>Noctuidae</taxon>
        <taxon>Heliothinae</taxon>
        <taxon>Heliothis</taxon>
    </lineage>
</organism>
<name>A0A2A4JA47_HELVI</name>
<dbReference type="InterPro" id="IPR038586">
    <property type="entry name" value="Tctex-1-like_sf"/>
</dbReference>